<feature type="domain" description="Gliding motility protein SprA N-terminal" evidence="1">
    <location>
        <begin position="1046"/>
        <end position="1490"/>
    </location>
</feature>
<reference evidence="2" key="1">
    <citation type="journal article" date="2020" name="mSystems">
        <title>Genome- and Community-Level Interaction Insights into Carbon Utilization and Element Cycling Functions of Hydrothermarchaeota in Hydrothermal Sediment.</title>
        <authorList>
            <person name="Zhou Z."/>
            <person name="Liu Y."/>
            <person name="Xu W."/>
            <person name="Pan J."/>
            <person name="Luo Z.H."/>
            <person name="Li M."/>
        </authorList>
    </citation>
    <scope>NUCLEOTIDE SEQUENCE [LARGE SCALE GENOMIC DNA]</scope>
    <source>
        <strain evidence="2">SpSt-500</strain>
    </source>
</reference>
<sequence length="2266" mass="256117">MNKEIWREICFNLITLQNKLELHPDGDQDELSAFNSNNNELRIPLTTAPPDTGLETKIDSTLLSGDSTFITQTDTGKTTLVDSTKIIVNKDSLRLYQWSQDSTARLQYFKYQREDVLYVTLRQKRLSKFFVEPSPTFKQRKITIDSTGKFVEIKELIAGKETKILLRMPIEEYIQERLKIEERKKWEDLGYAYELKSGKVGLQELMKSITDFEIPLPKVGVLSIFGEPKISLKIGGAVQIHGAWRNETTEGVTASRLGNTRNEPDFKQQVQINVNGTIGDKLNISADWNTERTFEYENQLKIKYTGYEDEIIQSIEAGNVSLQTAPLVGGSEALFGIKALFKMGPFTLTTIASQKKGETKEVEVSGGTTASEFQKRAYDYSTNHYFVDEVYADPGLNIFNNYYGNPTPQVNNQYLITEIQVWKSINTVTTDKSRERDANAFITLPPISRSQQYPESYRQLLDNPVAGIEEAGRFLLLQEGVDYTLHAETGFITFKTAINENDAIAVSYGRENGPGTADDEYFGEWLAPGDTNTTKRLVLKLVKPRNLQPAFQIAWKLQLKNIYPIGVRNIKEEGFEFEIKYEIEGGEPVRELNGKRLLNAFGLDLLDASKQPNPDNVFDFRPNITVFPETGEIVFPTLEPFGTNIPTDLAQYSYQEIYDTTKTFAQQVKEKDKWLLVGKSSGSASATYQLGFNVVENSVKVILDGRPLKEGVDYRVDYNSGQLTITNSAALVPGANLRISYEQNDLFQLASKTLLGARGVYEFSKRTNLGFSVLNLNQQTLSDKVRIGEEPLSNTIYGVDFNTSADLPFVTKTIDKLISTREMSSFNFSGEFAYMSPDPNTKKSTIASDKGNSIAYIDDFEGAKRIIPVGVSYTSWKDLSAPDSLATLPNTNRRDKMPFKGKAFWFNETPSPFTVQQIYGEKKQVARSDQQVTVLDFVFLPDTPGTYNWEPNLNDRQKVWGGNMKVLTSTANNLIEENVEFIEFWAQVVDAEPGAKLYLDLGKVSEDVIPNNILDTEDKDRNDAIDVEGKEDTGLDGLFDPAERTTYNSTKADPSGDNFFFQRGSAPYPYDYFNINGTEGNAVLTDIGRLPDTEDLNRNGNLDNQTAFFRYEIPLDTVLENNPFIAGGGLTQFNWYLFRVPLQAFKENIGQASFSNVEFMRMFITGVNNKVHFRIAEFNLVGSQWQKLVKNDSVLSISVVSIEENPEYKSPPGVFQERDRTRPDENILRNEQSLSLILTDLPEGQSREAVKYLFRPLDVFNYKQMKLFIHGDLNNVPGSISYNDTLGGRYRYSSEVYFRFGGDTNNYYEYRQPVLPDWNEITIDFEKITAIKQVVRDSLNQIIKVPVEGRPGHYYVFKGNPTLTSVKFLSVGVFNINDDFNTGPLSGQVWVNELRVVGADDSPGWAYSINSSLKLADLMTVNFTYSKKDPYFHRLSERFGSRVDNTNWSVSTDLNVLKLLPINLPESNLRINYAHTEQKGKPLYLPGTDVKVDEAVSRQQTIYDQDTTGRVKTPQQIREETETETISDTWSASNIKLKIPSAWWLIRDTFNSITFGFNYNKTFSRNPTIEKSTAWVWNANMNYGLNLSPDYNIVLADLPLLGSFIQLFKDYSNLKIYFLPQNISLNVTAKRNRNSSKSRPTFNPQTGQFTEPDEVVSRDFSTTRGMTFNWKVTEGGFLNLTTSYNVNVTSTLANLETDIYGNERSESEIWSDIISGKFFGKDFRYQQSVDFRTAPKLPSLFDLNKFFTITAGYTAGYQWNYDLRQEELGRSAGYNNKSNVGLTLRLKALFAPLFEEKTDPKQNVTQRQINQQKQVSDIRLNEMGDTTVFNKSDNPDSLNAEEQNKPSALTKAFAFLKTVAKNIFFDYETISISFSNDNSLSKSGLQSKGTGFSNFWGLFYNEDAGPTRGFMLGLSGDVGKRVTAARTNLSDNFSQKNNLDLKTSRPLWEGAKIDINWKVGWSLNKVTTLSVDNDGNLFVQGINSSGTLTRSFLTFPPVLFLSVANSGIKRVHELYNPQSGDAAASISSAFQEGFESFPFLSKVPFLSKFTKYIPRPNWRITWDGLENFLIFKSIAKRVSLEHSYSANYTEGWKLSRDGKEEIQTQKIDYGFSPLVGLNLTFGQLWEGNLSGSLKYGTRTSYDLGITTNNINETFSRDIGFTLQYSKSGFELPLFGVSLKNDIEFSLAYNQSKNSIVRFEMNNFTEEGIPQDGTTRVTIEPRIKYTISSKVTLSIFYKRSSVSPEGASRIPPTTTNEAGIDVNITIN</sequence>
<proteinExistence type="predicted"/>
<dbReference type="InterPro" id="IPR025684">
    <property type="entry name" value="SprA_N_dom"/>
</dbReference>
<accession>A0A832DME8</accession>
<dbReference type="NCBIfam" id="TIGR04189">
    <property type="entry name" value="surface_SprA"/>
    <property type="match status" value="1"/>
</dbReference>
<evidence type="ECO:0000259" key="1">
    <source>
        <dbReference type="Pfam" id="PF14349"/>
    </source>
</evidence>
<dbReference type="EMBL" id="DSVI01000019">
    <property type="protein sequence ID" value="HGT48749.1"/>
    <property type="molecule type" value="Genomic_DNA"/>
</dbReference>
<evidence type="ECO:0000313" key="2">
    <source>
        <dbReference type="EMBL" id="HGT48749.1"/>
    </source>
</evidence>
<dbReference type="InterPro" id="IPR026377">
    <property type="entry name" value="Cell_surface_SprA"/>
</dbReference>
<comment type="caution">
    <text evidence="2">The sequence shown here is derived from an EMBL/GenBank/DDBJ whole genome shotgun (WGS) entry which is preliminary data.</text>
</comment>
<gene>
    <name evidence="2" type="primary">sprA</name>
    <name evidence="2" type="ORF">ENS56_11980</name>
</gene>
<name>A0A832DME8_9BACT</name>
<dbReference type="Pfam" id="PF14349">
    <property type="entry name" value="SprA_N"/>
    <property type="match status" value="1"/>
</dbReference>
<organism evidence="2">
    <name type="scientific">Ignavibacterium album</name>
    <dbReference type="NCBI Taxonomy" id="591197"/>
    <lineage>
        <taxon>Bacteria</taxon>
        <taxon>Pseudomonadati</taxon>
        <taxon>Ignavibacteriota</taxon>
        <taxon>Ignavibacteria</taxon>
        <taxon>Ignavibacteriales</taxon>
        <taxon>Ignavibacteriaceae</taxon>
        <taxon>Ignavibacterium</taxon>
    </lineage>
</organism>
<protein>
    <submittedName>
        <fullName evidence="2">Cell surface protein SprA</fullName>
    </submittedName>
</protein>